<evidence type="ECO:0000256" key="1">
    <source>
        <dbReference type="SAM" id="MobiDB-lite"/>
    </source>
</evidence>
<dbReference type="eggNOG" id="ENOG502SNTS">
    <property type="taxonomic scope" value="Eukaryota"/>
</dbReference>
<feature type="region of interest" description="Disordered" evidence="1">
    <location>
        <begin position="1"/>
        <end position="26"/>
    </location>
</feature>
<dbReference type="Proteomes" id="UP000016922">
    <property type="component" value="Unassembled WGS sequence"/>
</dbReference>
<evidence type="ECO:0000313" key="4">
    <source>
        <dbReference type="Proteomes" id="UP000016922"/>
    </source>
</evidence>
<dbReference type="OrthoDB" id="4760831at2759"/>
<evidence type="ECO:0000259" key="2">
    <source>
        <dbReference type="Pfam" id="PF00656"/>
    </source>
</evidence>
<dbReference type="STRING" id="1116229.S3CRD1"/>
<sequence>MADDLERPTSSQPGQRTDTDFQETFHEGHQNEAASLDSKYKAIWDAEMGTAKRKPFSYRKVAVLLLAWHPDVDDLHTKEEIDRVQNLFNDVFHFDIVRETLTHDDRPAQAQVNFILAQFVLQHGDPHALLIVYYAGHGRPGESSGDLRLPGRQDLVPKDSADVHEVIWNSAEHNIRGTQCDVLVIFDCCHAGELEKSVRGKLVPRAFEYLAATSANSTTRKPGKASFTTALIWAFKELVKNNNSFTTQDLVAKVLKAPDFPPDQSPRLSERGPSCTRKIVLAPLKKEIDFQEPESDENEEESFSTTTDLSLRFVFKEKPTEGVVKELAFGLRQFISDHEYLQASTILWEGLDTIVGHKHREAMSHFWAHKWMKIHQRKKSEGTSIFSPTALSTLLGPAVAERTAKQRTSLSVIPVPRLSSADFESDYMQDQGPSGSDTGVDTPLSAVSGIDNAGLRRSARGSYKRRRDHSSS</sequence>
<dbReference type="KEGG" id="glz:GLAREA_09345"/>
<dbReference type="InterPro" id="IPR011600">
    <property type="entry name" value="Pept_C14_caspase"/>
</dbReference>
<gene>
    <name evidence="3" type="ORF">GLAREA_09345</name>
</gene>
<dbReference type="RefSeq" id="XP_008084133.1">
    <property type="nucleotide sequence ID" value="XM_008085942.1"/>
</dbReference>
<feature type="region of interest" description="Disordered" evidence="1">
    <location>
        <begin position="425"/>
        <end position="472"/>
    </location>
</feature>
<dbReference type="Pfam" id="PF00656">
    <property type="entry name" value="Peptidase_C14"/>
    <property type="match status" value="1"/>
</dbReference>
<dbReference type="AlphaFoldDB" id="S3CRD1"/>
<feature type="compositionally biased region" description="Basic and acidic residues" evidence="1">
    <location>
        <begin position="17"/>
        <end position="26"/>
    </location>
</feature>
<dbReference type="GeneID" id="19468393"/>
<organism evidence="3 4">
    <name type="scientific">Glarea lozoyensis (strain ATCC 20868 / MF5171)</name>
    <dbReference type="NCBI Taxonomy" id="1116229"/>
    <lineage>
        <taxon>Eukaryota</taxon>
        <taxon>Fungi</taxon>
        <taxon>Dikarya</taxon>
        <taxon>Ascomycota</taxon>
        <taxon>Pezizomycotina</taxon>
        <taxon>Leotiomycetes</taxon>
        <taxon>Helotiales</taxon>
        <taxon>Helotiaceae</taxon>
        <taxon>Glarea</taxon>
    </lineage>
</organism>
<feature type="compositionally biased region" description="Basic residues" evidence="1">
    <location>
        <begin position="457"/>
        <end position="472"/>
    </location>
</feature>
<dbReference type="EMBL" id="KE145368">
    <property type="protein sequence ID" value="EPE28225.1"/>
    <property type="molecule type" value="Genomic_DNA"/>
</dbReference>
<evidence type="ECO:0000313" key="3">
    <source>
        <dbReference type="EMBL" id="EPE28225.1"/>
    </source>
</evidence>
<protein>
    <recommendedName>
        <fullName evidence="2">Peptidase C14 caspase domain-containing protein</fullName>
    </recommendedName>
</protein>
<dbReference type="GO" id="GO:0006508">
    <property type="term" value="P:proteolysis"/>
    <property type="evidence" value="ECO:0007669"/>
    <property type="project" value="InterPro"/>
</dbReference>
<feature type="domain" description="Peptidase C14 caspase" evidence="2">
    <location>
        <begin position="79"/>
        <end position="236"/>
    </location>
</feature>
<dbReference type="OMA" id="ISWESKH"/>
<proteinExistence type="predicted"/>
<dbReference type="Gene3D" id="3.40.50.1460">
    <property type="match status" value="1"/>
</dbReference>
<reference evidence="3 4" key="1">
    <citation type="journal article" date="2013" name="BMC Genomics">
        <title>Genomics-driven discovery of the pneumocandin biosynthetic gene cluster in the fungus Glarea lozoyensis.</title>
        <authorList>
            <person name="Chen L."/>
            <person name="Yue Q."/>
            <person name="Zhang X."/>
            <person name="Xiang M."/>
            <person name="Wang C."/>
            <person name="Li S."/>
            <person name="Che Y."/>
            <person name="Ortiz-Lopez F.J."/>
            <person name="Bills G.F."/>
            <person name="Liu X."/>
            <person name="An Z."/>
        </authorList>
    </citation>
    <scope>NUCLEOTIDE SEQUENCE [LARGE SCALE GENOMIC DNA]</scope>
    <source>
        <strain evidence="4">ATCC 20868 / MF5171</strain>
    </source>
</reference>
<name>S3CRD1_GLAL2</name>
<accession>S3CRD1</accession>
<keyword evidence="4" id="KW-1185">Reference proteome</keyword>
<dbReference type="GO" id="GO:0004197">
    <property type="term" value="F:cysteine-type endopeptidase activity"/>
    <property type="evidence" value="ECO:0007669"/>
    <property type="project" value="InterPro"/>
</dbReference>
<dbReference type="HOGENOM" id="CLU_558951_0_0_1"/>